<protein>
    <submittedName>
        <fullName evidence="1">Ankyrin repeat</fullName>
    </submittedName>
</protein>
<evidence type="ECO:0000313" key="1">
    <source>
        <dbReference type="EMBL" id="SOB74030.1"/>
    </source>
</evidence>
<keyword evidence="2" id="KW-1185">Reference proteome</keyword>
<dbReference type="EMBL" id="LT907979">
    <property type="protein sequence ID" value="SOB74030.1"/>
    <property type="molecule type" value="Genomic_DNA"/>
</dbReference>
<proteinExistence type="predicted"/>
<accession>A0A285Q1Z1</accession>
<organism evidence="1">
    <name type="scientific">Cedratvirus lausannensis</name>
    <dbReference type="NCBI Taxonomy" id="2023205"/>
    <lineage>
        <taxon>Viruses</taxon>
        <taxon>Pithoviruses</taxon>
        <taxon>Orthocedratvirinae</taxon>
        <taxon>Alphacedratvirus</taxon>
        <taxon>Alphacedratvirus francolausannense</taxon>
    </lineage>
</organism>
<dbReference type="Proteomes" id="UP000274850">
    <property type="component" value="Segment"/>
</dbReference>
<sequence>MEIVYRTIFSFSEGHNFLNQQVCSEFRFLITKVHGIVYIDQLIKEGKKPKFTPSWKAIEISVKFGLLSLLEAYKNFIPSNVCTIAAKENNMQVLQWAKQRGYELDSFIYFYAAKYGNLEMAKWLGKNGCPWNESVCTGAAQIGNLEILQWARSVGWFYRLAIKFYIRLRLI</sequence>
<reference evidence="1" key="1">
    <citation type="submission" date="2017-08" db="EMBL/GenBank/DDBJ databases">
        <authorList>
            <person name="de Groot N.N."/>
        </authorList>
    </citation>
    <scope>NUCLEOTIDE SEQUENCE</scope>
</reference>
<evidence type="ECO:0000313" key="2">
    <source>
        <dbReference type="Proteomes" id="UP000274850"/>
    </source>
</evidence>
<dbReference type="SUPFAM" id="SSF140860">
    <property type="entry name" value="Pseudo ankyrin repeat-like"/>
    <property type="match status" value="1"/>
</dbReference>
<name>A0A285Q1Z1_9VIRU</name>
<gene>
    <name evidence="1" type="ORF">BQ9231_00147</name>
</gene>